<dbReference type="InterPro" id="IPR032466">
    <property type="entry name" value="Metal_Hydrolase"/>
</dbReference>
<keyword evidence="6" id="KW-0862">Zinc</keyword>
<name>A0ABV5LRR1_9ACTN</name>
<evidence type="ECO:0000256" key="3">
    <source>
        <dbReference type="ARBA" id="ARBA00012784"/>
    </source>
</evidence>
<evidence type="ECO:0000256" key="1">
    <source>
        <dbReference type="ARBA" id="ARBA00001947"/>
    </source>
</evidence>
<organism evidence="8 9">
    <name type="scientific">Kineococcus gynurae</name>
    <dbReference type="NCBI Taxonomy" id="452979"/>
    <lineage>
        <taxon>Bacteria</taxon>
        <taxon>Bacillati</taxon>
        <taxon>Actinomycetota</taxon>
        <taxon>Actinomycetes</taxon>
        <taxon>Kineosporiales</taxon>
        <taxon>Kineosporiaceae</taxon>
        <taxon>Kineococcus</taxon>
    </lineage>
</organism>
<evidence type="ECO:0000313" key="8">
    <source>
        <dbReference type="EMBL" id="MFB9376752.1"/>
    </source>
</evidence>
<comment type="cofactor">
    <cofactor evidence="1">
        <name>Zn(2+)</name>
        <dbReference type="ChEBI" id="CHEBI:29105"/>
    </cofactor>
</comment>
<accession>A0ABV5LRR1</accession>
<protein>
    <recommendedName>
        <fullName evidence="3">adenosine deaminase</fullName>
        <ecNumber evidence="3">3.5.4.4</ecNumber>
    </recommendedName>
</protein>
<keyword evidence="4" id="KW-0479">Metal-binding</keyword>
<dbReference type="NCBIfam" id="NF006847">
    <property type="entry name" value="PRK09358.1-2"/>
    <property type="match status" value="1"/>
</dbReference>
<dbReference type="PANTHER" id="PTHR11409">
    <property type="entry name" value="ADENOSINE DEAMINASE"/>
    <property type="match status" value="1"/>
</dbReference>
<dbReference type="InterPro" id="IPR001365">
    <property type="entry name" value="A_deaminase_dom"/>
</dbReference>
<dbReference type="NCBIfam" id="TIGR01430">
    <property type="entry name" value="aden_deam"/>
    <property type="match status" value="1"/>
</dbReference>
<feature type="domain" description="Adenosine deaminase" evidence="7">
    <location>
        <begin position="21"/>
        <end position="364"/>
    </location>
</feature>
<evidence type="ECO:0000256" key="5">
    <source>
        <dbReference type="ARBA" id="ARBA00022801"/>
    </source>
</evidence>
<dbReference type="EC" id="3.5.4.4" evidence="3"/>
<dbReference type="GO" id="GO:0016787">
    <property type="term" value="F:hydrolase activity"/>
    <property type="evidence" value="ECO:0007669"/>
    <property type="project" value="UniProtKB-KW"/>
</dbReference>
<dbReference type="Proteomes" id="UP001589748">
    <property type="component" value="Unassembled WGS sequence"/>
</dbReference>
<evidence type="ECO:0000259" key="7">
    <source>
        <dbReference type="Pfam" id="PF00962"/>
    </source>
</evidence>
<evidence type="ECO:0000256" key="4">
    <source>
        <dbReference type="ARBA" id="ARBA00022723"/>
    </source>
</evidence>
<dbReference type="EMBL" id="JBHMDM010000004">
    <property type="protein sequence ID" value="MFB9376752.1"/>
    <property type="molecule type" value="Genomic_DNA"/>
</dbReference>
<dbReference type="RefSeq" id="WP_380135839.1">
    <property type="nucleotide sequence ID" value="NZ_JBHLUI010000003.1"/>
</dbReference>
<dbReference type="Pfam" id="PF00962">
    <property type="entry name" value="A_deaminase"/>
    <property type="match status" value="1"/>
</dbReference>
<gene>
    <name evidence="8" type="ORF">ACFFVI_07200</name>
</gene>
<reference evidence="8 9" key="1">
    <citation type="submission" date="2024-09" db="EMBL/GenBank/DDBJ databases">
        <authorList>
            <person name="Sun Q."/>
            <person name="Mori K."/>
        </authorList>
    </citation>
    <scope>NUCLEOTIDE SEQUENCE [LARGE SCALE GENOMIC DNA]</scope>
    <source>
        <strain evidence="8 9">TISTR 1856</strain>
    </source>
</reference>
<comment type="similarity">
    <text evidence="2">Belongs to the metallo-dependent hydrolases superfamily. Adenosine and AMP deaminases family.</text>
</comment>
<dbReference type="PANTHER" id="PTHR11409:SF43">
    <property type="entry name" value="ADENOSINE DEAMINASE"/>
    <property type="match status" value="1"/>
</dbReference>
<dbReference type="Gene3D" id="3.20.20.140">
    <property type="entry name" value="Metal-dependent hydrolases"/>
    <property type="match status" value="1"/>
</dbReference>
<evidence type="ECO:0000313" key="9">
    <source>
        <dbReference type="Proteomes" id="UP001589748"/>
    </source>
</evidence>
<evidence type="ECO:0000256" key="6">
    <source>
        <dbReference type="ARBA" id="ARBA00022833"/>
    </source>
</evidence>
<keyword evidence="9" id="KW-1185">Reference proteome</keyword>
<sequence>MSTQEQINPQDSTLDLARRIPKVSLHDHLDGGLRPGTIVEIASANGHTLPTTDPEELRAWFRDAADSGSLVRYLETFDHTVAVMQDAESLARVATEAVLDLAADGVVYGELRYAPEQHLRGGLSLDEVVLAVEDGMRRGEQLAVEAGTPIRVGTLVTAMRHADRSEEIAELALRHREAGVVGFDIAGAELGFPPARHLTAFNRLHAENLPVTIHAGEADGLGSISEAVHECGAQRIGHGVRIADDITLGSGSDAAGMPVAELGPLATWVRDQQLVLELCPSSNVQTGAATSVAEHPITLLKDLGFAVAVNTDNRLMSGTSLSREFALLMDLCDWSVEDVRKATRTALAAAFLHYDERLALSARLD</sequence>
<dbReference type="SUPFAM" id="SSF51556">
    <property type="entry name" value="Metallo-dependent hydrolases"/>
    <property type="match status" value="1"/>
</dbReference>
<dbReference type="InterPro" id="IPR006330">
    <property type="entry name" value="Ado/ade_deaminase"/>
</dbReference>
<comment type="caution">
    <text evidence="8">The sequence shown here is derived from an EMBL/GenBank/DDBJ whole genome shotgun (WGS) entry which is preliminary data.</text>
</comment>
<keyword evidence="5 8" id="KW-0378">Hydrolase</keyword>
<evidence type="ECO:0000256" key="2">
    <source>
        <dbReference type="ARBA" id="ARBA00006676"/>
    </source>
</evidence>
<proteinExistence type="inferred from homology"/>